<evidence type="ECO:0000313" key="11">
    <source>
        <dbReference type="EMBL" id="CAG9803435.1"/>
    </source>
</evidence>
<dbReference type="Pfam" id="PF00083">
    <property type="entry name" value="Sugar_tr"/>
    <property type="match status" value="1"/>
</dbReference>
<sequence length="504" mass="56439">MCDSNTDQPNEFTSLKQDMAKNDLSENSKEQAKKSEWIQIACSLMANATVLSSGMGLGFPAITLEELRREDNPMRLNDEQASWFASLNTLICPLGGILSATILDQIGRRFTLVLINILAIISWGLMYFSSQTDFDQMFWQILLGRFLIGVTIGLSSSPAAVYSAEIATPKLRGRLTTFTSLAIAVGILMIYTLGFIFPDDWRKVAGISAIFSIFTLGLIYFMPESPSWLISRGRTDEARKALAYIRAIKHDELYTSEILNEEMQRFYDQINSRNNCENDSLWSILKRPEIYKPLAIINAFFAFQQFSGTFVVVVYASQFAEEAGSGIDKFLCTVLIGIARVIATIILAYFILDRYGRKPPSIFSGIGMTISMLILAVYSSSFAQNLPYANWISTFCLLAYITTSTFGFLTIPFAMLPELFPQRVRGVTAGMTVCVAYFMSFIAIKSYPSMLDFMGNNGVFLLYSIVSLFGTIFVYLLLPETKGKTLQEIENLFKRQISNSAEKV</sequence>
<dbReference type="Gene3D" id="1.20.1250.20">
    <property type="entry name" value="MFS general substrate transporter like domains"/>
    <property type="match status" value="1"/>
</dbReference>
<feature type="transmembrane region" description="Helical" evidence="9">
    <location>
        <begin position="327"/>
        <end position="350"/>
    </location>
</feature>
<dbReference type="InterPro" id="IPR050549">
    <property type="entry name" value="MFS_Trehalose_Transporter"/>
</dbReference>
<dbReference type="PRINTS" id="PR00171">
    <property type="entry name" value="SUGRTRNSPORT"/>
</dbReference>
<feature type="transmembrane region" description="Helical" evidence="9">
    <location>
        <begin position="204"/>
        <end position="222"/>
    </location>
</feature>
<dbReference type="GO" id="GO:0051119">
    <property type="term" value="F:sugar transmembrane transporter activity"/>
    <property type="evidence" value="ECO:0007669"/>
    <property type="project" value="InterPro"/>
</dbReference>
<name>A0A9N9WP77_9DIPT</name>
<keyword evidence="6" id="KW-0325">Glycoprotein</keyword>
<feature type="transmembrane region" description="Helical" evidence="9">
    <location>
        <begin position="37"/>
        <end position="62"/>
    </location>
</feature>
<dbReference type="AlphaFoldDB" id="A0A9N9WP77"/>
<dbReference type="PANTHER" id="PTHR48021:SF89">
    <property type="entry name" value="FI02132P-RELATED"/>
    <property type="match status" value="1"/>
</dbReference>
<keyword evidence="12" id="KW-1185">Reference proteome</keyword>
<feature type="domain" description="Major facilitator superfamily (MFS) profile" evidence="10">
    <location>
        <begin position="42"/>
        <end position="482"/>
    </location>
</feature>
<dbReference type="Proteomes" id="UP001153620">
    <property type="component" value="Chromosome 2"/>
</dbReference>
<dbReference type="InterPro" id="IPR020846">
    <property type="entry name" value="MFS_dom"/>
</dbReference>
<evidence type="ECO:0000256" key="3">
    <source>
        <dbReference type="ARBA" id="ARBA00022692"/>
    </source>
</evidence>
<evidence type="ECO:0000256" key="6">
    <source>
        <dbReference type="ARBA" id="ARBA00023180"/>
    </source>
</evidence>
<dbReference type="NCBIfam" id="TIGR00879">
    <property type="entry name" value="SP"/>
    <property type="match status" value="1"/>
</dbReference>
<comment type="similarity">
    <text evidence="7">Belongs to the major facilitator superfamily. Sugar transporter (TC 2.A.1.1) family.</text>
</comment>
<evidence type="ECO:0000259" key="10">
    <source>
        <dbReference type="PROSITE" id="PS50850"/>
    </source>
</evidence>
<feature type="transmembrane region" description="Helical" evidence="9">
    <location>
        <begin position="427"/>
        <end position="447"/>
    </location>
</feature>
<evidence type="ECO:0000256" key="2">
    <source>
        <dbReference type="ARBA" id="ARBA00022475"/>
    </source>
</evidence>
<feature type="transmembrane region" description="Helical" evidence="9">
    <location>
        <begin position="391"/>
        <end position="415"/>
    </location>
</feature>
<dbReference type="InterPro" id="IPR005828">
    <property type="entry name" value="MFS_sugar_transport-like"/>
</dbReference>
<gene>
    <name evidence="11" type="ORF">CHIRRI_LOCUS6335</name>
</gene>
<dbReference type="InterPro" id="IPR044775">
    <property type="entry name" value="MFS_ERD6/Tret1-like"/>
</dbReference>
<dbReference type="InterPro" id="IPR003663">
    <property type="entry name" value="Sugar/inositol_transpt"/>
</dbReference>
<reference evidence="11" key="2">
    <citation type="submission" date="2022-10" db="EMBL/GenBank/DDBJ databases">
        <authorList>
            <consortium name="ENA_rothamsted_submissions"/>
            <consortium name="culmorum"/>
            <person name="King R."/>
        </authorList>
    </citation>
    <scope>NUCLEOTIDE SEQUENCE</scope>
</reference>
<feature type="transmembrane region" description="Helical" evidence="9">
    <location>
        <begin position="362"/>
        <end position="379"/>
    </location>
</feature>
<keyword evidence="3 9" id="KW-0812">Transmembrane</keyword>
<dbReference type="GO" id="GO:0005886">
    <property type="term" value="C:plasma membrane"/>
    <property type="evidence" value="ECO:0007669"/>
    <property type="project" value="UniProtKB-SubCell"/>
</dbReference>
<keyword evidence="2" id="KW-1003">Cell membrane</keyword>
<evidence type="ECO:0000256" key="1">
    <source>
        <dbReference type="ARBA" id="ARBA00004651"/>
    </source>
</evidence>
<dbReference type="CDD" id="cd17358">
    <property type="entry name" value="MFS_GLUT6_8_Class3_like"/>
    <property type="match status" value="1"/>
</dbReference>
<dbReference type="InterPro" id="IPR005829">
    <property type="entry name" value="Sugar_transporter_CS"/>
</dbReference>
<keyword evidence="5 9" id="KW-0472">Membrane</keyword>
<dbReference type="InterPro" id="IPR036259">
    <property type="entry name" value="MFS_trans_sf"/>
</dbReference>
<dbReference type="OrthoDB" id="6612291at2759"/>
<protein>
    <recommendedName>
        <fullName evidence="10">Major facilitator superfamily (MFS) profile domain-containing protein</fullName>
    </recommendedName>
</protein>
<feature type="transmembrane region" description="Helical" evidence="9">
    <location>
        <begin position="141"/>
        <end position="163"/>
    </location>
</feature>
<evidence type="ECO:0000256" key="4">
    <source>
        <dbReference type="ARBA" id="ARBA00022989"/>
    </source>
</evidence>
<feature type="transmembrane region" description="Helical" evidence="9">
    <location>
        <begin position="82"/>
        <end position="103"/>
    </location>
</feature>
<reference evidence="11" key="1">
    <citation type="submission" date="2022-01" db="EMBL/GenBank/DDBJ databases">
        <authorList>
            <person name="King R."/>
        </authorList>
    </citation>
    <scope>NUCLEOTIDE SEQUENCE</scope>
</reference>
<feature type="transmembrane region" description="Helical" evidence="9">
    <location>
        <begin position="110"/>
        <end position="129"/>
    </location>
</feature>
<feature type="region of interest" description="Disordered" evidence="8">
    <location>
        <begin position="1"/>
        <end position="26"/>
    </location>
</feature>
<accession>A0A9N9WP77</accession>
<feature type="transmembrane region" description="Helical" evidence="9">
    <location>
        <begin position="294"/>
        <end position="315"/>
    </location>
</feature>
<comment type="subcellular location">
    <subcellularLocation>
        <location evidence="1">Cell membrane</location>
        <topology evidence="1">Multi-pass membrane protein</topology>
    </subcellularLocation>
</comment>
<evidence type="ECO:0000256" key="5">
    <source>
        <dbReference type="ARBA" id="ARBA00023136"/>
    </source>
</evidence>
<dbReference type="PROSITE" id="PS50850">
    <property type="entry name" value="MFS"/>
    <property type="match status" value="1"/>
</dbReference>
<dbReference type="SUPFAM" id="SSF103473">
    <property type="entry name" value="MFS general substrate transporter"/>
    <property type="match status" value="1"/>
</dbReference>
<evidence type="ECO:0000256" key="8">
    <source>
        <dbReference type="SAM" id="MobiDB-lite"/>
    </source>
</evidence>
<keyword evidence="7" id="KW-0813">Transport</keyword>
<evidence type="ECO:0000256" key="7">
    <source>
        <dbReference type="RuleBase" id="RU003346"/>
    </source>
</evidence>
<feature type="transmembrane region" description="Helical" evidence="9">
    <location>
        <begin position="459"/>
        <end position="478"/>
    </location>
</feature>
<dbReference type="PANTHER" id="PTHR48021">
    <property type="match status" value="1"/>
</dbReference>
<dbReference type="PROSITE" id="PS00217">
    <property type="entry name" value="SUGAR_TRANSPORT_2"/>
    <property type="match status" value="1"/>
</dbReference>
<evidence type="ECO:0000313" key="12">
    <source>
        <dbReference type="Proteomes" id="UP001153620"/>
    </source>
</evidence>
<organism evidence="11 12">
    <name type="scientific">Chironomus riparius</name>
    <dbReference type="NCBI Taxonomy" id="315576"/>
    <lineage>
        <taxon>Eukaryota</taxon>
        <taxon>Metazoa</taxon>
        <taxon>Ecdysozoa</taxon>
        <taxon>Arthropoda</taxon>
        <taxon>Hexapoda</taxon>
        <taxon>Insecta</taxon>
        <taxon>Pterygota</taxon>
        <taxon>Neoptera</taxon>
        <taxon>Endopterygota</taxon>
        <taxon>Diptera</taxon>
        <taxon>Nematocera</taxon>
        <taxon>Chironomoidea</taxon>
        <taxon>Chironomidae</taxon>
        <taxon>Chironominae</taxon>
        <taxon>Chironomus</taxon>
    </lineage>
</organism>
<dbReference type="EMBL" id="OU895878">
    <property type="protein sequence ID" value="CAG9803435.1"/>
    <property type="molecule type" value="Genomic_DNA"/>
</dbReference>
<dbReference type="FunFam" id="1.20.1250.20:FF:000249">
    <property type="entry name" value="facilitated trehalose transporter Tret1"/>
    <property type="match status" value="1"/>
</dbReference>
<keyword evidence="4 9" id="KW-1133">Transmembrane helix</keyword>
<evidence type="ECO:0000256" key="9">
    <source>
        <dbReference type="SAM" id="Phobius"/>
    </source>
</evidence>
<feature type="compositionally biased region" description="Polar residues" evidence="8">
    <location>
        <begin position="1"/>
        <end position="16"/>
    </location>
</feature>
<feature type="transmembrane region" description="Helical" evidence="9">
    <location>
        <begin position="175"/>
        <end position="198"/>
    </location>
</feature>
<proteinExistence type="inferred from homology"/>